<dbReference type="Pfam" id="PF13411">
    <property type="entry name" value="MerR_1"/>
    <property type="match status" value="1"/>
</dbReference>
<evidence type="ECO:0000313" key="8">
    <source>
        <dbReference type="Proteomes" id="UP000660745"/>
    </source>
</evidence>
<dbReference type="Pfam" id="PF07739">
    <property type="entry name" value="TipAS"/>
    <property type="match status" value="1"/>
</dbReference>
<proteinExistence type="predicted"/>
<comment type="caution">
    <text evidence="7">The sequence shown here is derived from an EMBL/GenBank/DDBJ whole genome shotgun (WGS) entry which is preliminary data.</text>
</comment>
<dbReference type="PANTHER" id="PTHR30204:SF90">
    <property type="entry name" value="HTH-TYPE TRANSCRIPTIONAL ACTIVATOR MTA"/>
    <property type="match status" value="1"/>
</dbReference>
<dbReference type="GO" id="GO:0003677">
    <property type="term" value="F:DNA binding"/>
    <property type="evidence" value="ECO:0007669"/>
    <property type="project" value="UniProtKB-KW"/>
</dbReference>
<dbReference type="GO" id="GO:0003700">
    <property type="term" value="F:DNA-binding transcription factor activity"/>
    <property type="evidence" value="ECO:0007669"/>
    <property type="project" value="InterPro"/>
</dbReference>
<evidence type="ECO:0000313" key="7">
    <source>
        <dbReference type="EMBL" id="GGP09466.1"/>
    </source>
</evidence>
<accession>A0A918A9H1</accession>
<evidence type="ECO:0000256" key="2">
    <source>
        <dbReference type="ARBA" id="ARBA00023125"/>
    </source>
</evidence>
<evidence type="ECO:0000259" key="6">
    <source>
        <dbReference type="PROSITE" id="PS50937"/>
    </source>
</evidence>
<dbReference type="InterPro" id="IPR047057">
    <property type="entry name" value="MerR_fam"/>
</dbReference>
<gene>
    <name evidence="7" type="primary">tipA</name>
    <name evidence="7" type="ORF">GCM10012278_45270</name>
</gene>
<dbReference type="SUPFAM" id="SSF89082">
    <property type="entry name" value="Antibiotic binding domain of TipA-like multidrug resistance regulators"/>
    <property type="match status" value="1"/>
</dbReference>
<dbReference type="InterPro" id="IPR036244">
    <property type="entry name" value="TipA-like_antibiotic-bd"/>
</dbReference>
<keyword evidence="3" id="KW-0010">Activator</keyword>
<evidence type="ECO:0000256" key="5">
    <source>
        <dbReference type="SAM" id="Coils"/>
    </source>
</evidence>
<dbReference type="Gene3D" id="1.10.490.50">
    <property type="entry name" value="Antibiotic binding domain of TipA-like multidrug resistance regulators"/>
    <property type="match status" value="1"/>
</dbReference>
<dbReference type="SUPFAM" id="SSF46955">
    <property type="entry name" value="Putative DNA-binding domain"/>
    <property type="match status" value="1"/>
</dbReference>
<name>A0A918A9H1_9ACTN</name>
<dbReference type="CDD" id="cd01106">
    <property type="entry name" value="HTH_TipAL-Mta"/>
    <property type="match status" value="1"/>
</dbReference>
<evidence type="ECO:0000256" key="3">
    <source>
        <dbReference type="ARBA" id="ARBA00023159"/>
    </source>
</evidence>
<protein>
    <submittedName>
        <fullName evidence="7">HTH-type transcriptional activator TipA</fullName>
    </submittedName>
</protein>
<dbReference type="Gene3D" id="1.10.1660.10">
    <property type="match status" value="1"/>
</dbReference>
<dbReference type="InterPro" id="IPR012925">
    <property type="entry name" value="TipAS_dom"/>
</dbReference>
<dbReference type="InterPro" id="IPR009061">
    <property type="entry name" value="DNA-bd_dom_put_sf"/>
</dbReference>
<feature type="coiled-coil region" evidence="5">
    <location>
        <begin position="77"/>
        <end position="104"/>
    </location>
</feature>
<reference evidence="7" key="1">
    <citation type="journal article" date="2014" name="Int. J. Syst. Evol. Microbiol.">
        <title>Complete genome sequence of Corynebacterium casei LMG S-19264T (=DSM 44701T), isolated from a smear-ripened cheese.</title>
        <authorList>
            <consortium name="US DOE Joint Genome Institute (JGI-PGF)"/>
            <person name="Walter F."/>
            <person name="Albersmeier A."/>
            <person name="Kalinowski J."/>
            <person name="Ruckert C."/>
        </authorList>
    </citation>
    <scope>NUCLEOTIDE SEQUENCE</scope>
    <source>
        <strain evidence="7">CGMCC 4.7430</strain>
    </source>
</reference>
<dbReference type="PRINTS" id="PR00040">
    <property type="entry name" value="HTHMERR"/>
</dbReference>
<dbReference type="SMART" id="SM00422">
    <property type="entry name" value="HTH_MERR"/>
    <property type="match status" value="1"/>
</dbReference>
<dbReference type="EMBL" id="BMNK01000007">
    <property type="protein sequence ID" value="GGP09466.1"/>
    <property type="molecule type" value="Genomic_DNA"/>
</dbReference>
<keyword evidence="4" id="KW-0804">Transcription</keyword>
<dbReference type="AlphaFoldDB" id="A0A918A9H1"/>
<dbReference type="PANTHER" id="PTHR30204">
    <property type="entry name" value="REDOX-CYCLING DRUG-SENSING TRANSCRIPTIONAL ACTIVATOR SOXR"/>
    <property type="match status" value="1"/>
</dbReference>
<dbReference type="InterPro" id="IPR000551">
    <property type="entry name" value="MerR-type_HTH_dom"/>
</dbReference>
<evidence type="ECO:0000256" key="4">
    <source>
        <dbReference type="ARBA" id="ARBA00023163"/>
    </source>
</evidence>
<dbReference type="PROSITE" id="PS00552">
    <property type="entry name" value="HTH_MERR_1"/>
    <property type="match status" value="1"/>
</dbReference>
<keyword evidence="8" id="KW-1185">Reference proteome</keyword>
<reference evidence="7" key="2">
    <citation type="submission" date="2020-09" db="EMBL/GenBank/DDBJ databases">
        <authorList>
            <person name="Sun Q."/>
            <person name="Zhou Y."/>
        </authorList>
    </citation>
    <scope>NUCLEOTIDE SEQUENCE</scope>
    <source>
        <strain evidence="7">CGMCC 4.7430</strain>
    </source>
</reference>
<keyword evidence="2" id="KW-0238">DNA-binding</keyword>
<dbReference type="RefSeq" id="WP_189140661.1">
    <property type="nucleotide sequence ID" value="NZ_BMNK01000007.1"/>
</dbReference>
<evidence type="ECO:0000256" key="1">
    <source>
        <dbReference type="ARBA" id="ARBA00023015"/>
    </source>
</evidence>
<sequence>MSLSVGQVSGLAGITVRTLHHYDEIGLLIPGERTSAGYRRYTDGDLIRLQQILLYRELGFPLDEIAVILDDPHVDELTQLRRQHELLTRKSERLREVIAAVERAMQARSLGIALTPQERLELFGDFQPEDHEAEVERRWGGTEAYTQSRRRVASYTKADWAELTAEAAALTEALVAALKGGLPPDGAEAMDLAERHRLHISRWFYTCDHEHHRCLGELYVSDPRFTATHDAHAPGLARYVRSAIVANGFRGGR</sequence>
<keyword evidence="5" id="KW-0175">Coiled coil</keyword>
<dbReference type="PROSITE" id="PS50937">
    <property type="entry name" value="HTH_MERR_2"/>
    <property type="match status" value="1"/>
</dbReference>
<keyword evidence="1" id="KW-0805">Transcription regulation</keyword>
<organism evidence="7 8">
    <name type="scientific">Nonomuraea glycinis</name>
    <dbReference type="NCBI Taxonomy" id="2047744"/>
    <lineage>
        <taxon>Bacteria</taxon>
        <taxon>Bacillati</taxon>
        <taxon>Actinomycetota</taxon>
        <taxon>Actinomycetes</taxon>
        <taxon>Streptosporangiales</taxon>
        <taxon>Streptosporangiaceae</taxon>
        <taxon>Nonomuraea</taxon>
    </lineage>
</organism>
<feature type="domain" description="HTH merR-type" evidence="6">
    <location>
        <begin position="1"/>
        <end position="71"/>
    </location>
</feature>
<dbReference type="Proteomes" id="UP000660745">
    <property type="component" value="Unassembled WGS sequence"/>
</dbReference>